<feature type="domain" description="SGNH hydrolase-type esterase" evidence="4">
    <location>
        <begin position="38"/>
        <end position="256"/>
    </location>
</feature>
<feature type="disulfide bond" evidence="2">
    <location>
        <begin position="124"/>
        <end position="133"/>
    </location>
</feature>
<gene>
    <name evidence="5" type="ORF">FB458_3601</name>
</gene>
<dbReference type="PANTHER" id="PTHR37981">
    <property type="entry name" value="LIPASE 2"/>
    <property type="match status" value="1"/>
</dbReference>
<dbReference type="CDD" id="cd01823">
    <property type="entry name" value="SEST_like"/>
    <property type="match status" value="1"/>
</dbReference>
<dbReference type="GO" id="GO:0004806">
    <property type="term" value="F:triacylglycerol lipase activity"/>
    <property type="evidence" value="ECO:0007669"/>
    <property type="project" value="TreeGrafter"/>
</dbReference>
<dbReference type="Proteomes" id="UP000317893">
    <property type="component" value="Unassembled WGS sequence"/>
</dbReference>
<reference evidence="5 6" key="1">
    <citation type="submission" date="2019-06" db="EMBL/GenBank/DDBJ databases">
        <title>Sequencing the genomes of 1000 actinobacteria strains.</title>
        <authorList>
            <person name="Klenk H.-P."/>
        </authorList>
    </citation>
    <scope>NUCLEOTIDE SEQUENCE [LARGE SCALE GENOMIC DNA]</scope>
    <source>
        <strain evidence="5 6">DSM 18607</strain>
    </source>
</reference>
<accession>A0A542E587</accession>
<dbReference type="InterPro" id="IPR013830">
    <property type="entry name" value="SGNH_hydro"/>
</dbReference>
<dbReference type="Gene3D" id="3.40.50.1110">
    <property type="entry name" value="SGNH hydrolase"/>
    <property type="match status" value="1"/>
</dbReference>
<feature type="signal peptide" evidence="3">
    <location>
        <begin position="1"/>
        <end position="31"/>
    </location>
</feature>
<protein>
    <submittedName>
        <fullName evidence="5">GDSL-like lipase/acylhydrolase family protein</fullName>
    </submittedName>
</protein>
<dbReference type="InterPro" id="IPR037460">
    <property type="entry name" value="SEST-like"/>
</dbReference>
<name>A0A542E587_9MICO</name>
<feature type="disulfide bond" evidence="2">
    <location>
        <begin position="59"/>
        <end position="83"/>
    </location>
</feature>
<dbReference type="AlphaFoldDB" id="A0A542E587"/>
<proteinExistence type="predicted"/>
<feature type="chain" id="PRO_5021923207" evidence="3">
    <location>
        <begin position="32"/>
        <end position="353"/>
    </location>
</feature>
<keyword evidence="2" id="KW-1015">Disulfide bond</keyword>
<dbReference type="Pfam" id="PF13472">
    <property type="entry name" value="Lipase_GDSL_2"/>
    <property type="match status" value="1"/>
</dbReference>
<dbReference type="PANTHER" id="PTHR37981:SF1">
    <property type="entry name" value="SGNH HYDROLASE-TYPE ESTERASE DOMAIN-CONTAINING PROTEIN"/>
    <property type="match status" value="1"/>
</dbReference>
<evidence type="ECO:0000256" key="3">
    <source>
        <dbReference type="SAM" id="SignalP"/>
    </source>
</evidence>
<keyword evidence="6" id="KW-1185">Reference proteome</keyword>
<dbReference type="InterPro" id="IPR036514">
    <property type="entry name" value="SGNH_hydro_sf"/>
</dbReference>
<dbReference type="EMBL" id="VFMN01000001">
    <property type="protein sequence ID" value="TQJ10477.1"/>
    <property type="molecule type" value="Genomic_DNA"/>
</dbReference>
<dbReference type="OrthoDB" id="5503950at2"/>
<feature type="active site" evidence="1">
    <location>
        <position position="249"/>
    </location>
</feature>
<evidence type="ECO:0000256" key="2">
    <source>
        <dbReference type="PIRSR" id="PIRSR637460-2"/>
    </source>
</evidence>
<evidence type="ECO:0000313" key="5">
    <source>
        <dbReference type="EMBL" id="TQJ10477.1"/>
    </source>
</evidence>
<sequence>MRGHGRRVVTTVGAVAAGLALTTGYGAPAHAAATSYVALGDSYSSGVGTRSYLDDGTSCDRSTLAYPSLIAAARGWTLSLRACSGATTADVTSTQLSALSSSTGVVTLSVGGNDAGFADVLTECAKPGWMSDCDGAIDTAQAFIAQTLPGRLSTLYAGVRSKAPHAAVTIVGYPRIFMGEDCNALTFFSPQEETRLNATADQLDSLLSQRASLAGFRYADPRTAFTGHAVCNDPEWLNGLSDPVSDSYHPNVDGHRSGYTPVVSAQLGAPVVATAAVVRRAEASAPRLAAAAAPYAALDARIAPERFRAPDLTTPQARAAAAAAGVDLADPASVRAVSQRYDARHAAERAAGR</sequence>
<keyword evidence="3" id="KW-0732">Signal</keyword>
<feature type="active site" description="Nucleophile" evidence="1">
    <location>
        <position position="42"/>
    </location>
</feature>
<keyword evidence="5" id="KW-0378">Hydrolase</keyword>
<dbReference type="GO" id="GO:0019433">
    <property type="term" value="P:triglyceride catabolic process"/>
    <property type="evidence" value="ECO:0007669"/>
    <property type="project" value="TreeGrafter"/>
</dbReference>
<evidence type="ECO:0000259" key="4">
    <source>
        <dbReference type="Pfam" id="PF13472"/>
    </source>
</evidence>
<comment type="caution">
    <text evidence="5">The sequence shown here is derived from an EMBL/GenBank/DDBJ whole genome shotgun (WGS) entry which is preliminary data.</text>
</comment>
<evidence type="ECO:0000313" key="6">
    <source>
        <dbReference type="Proteomes" id="UP000317893"/>
    </source>
</evidence>
<dbReference type="SUPFAM" id="SSF52266">
    <property type="entry name" value="SGNH hydrolase"/>
    <property type="match status" value="1"/>
</dbReference>
<organism evidence="5 6">
    <name type="scientific">Lapillicoccus jejuensis</name>
    <dbReference type="NCBI Taxonomy" id="402171"/>
    <lineage>
        <taxon>Bacteria</taxon>
        <taxon>Bacillati</taxon>
        <taxon>Actinomycetota</taxon>
        <taxon>Actinomycetes</taxon>
        <taxon>Micrococcales</taxon>
        <taxon>Intrasporangiaceae</taxon>
        <taxon>Lapillicoccus</taxon>
    </lineage>
</organism>
<dbReference type="RefSeq" id="WP_141849695.1">
    <property type="nucleotide sequence ID" value="NZ_BAAAPR010000012.1"/>
</dbReference>
<evidence type="ECO:0000256" key="1">
    <source>
        <dbReference type="PIRSR" id="PIRSR637460-1"/>
    </source>
</evidence>